<evidence type="ECO:0000256" key="8">
    <source>
        <dbReference type="ARBA" id="ARBA00022729"/>
    </source>
</evidence>
<evidence type="ECO:0000256" key="14">
    <source>
        <dbReference type="PROSITE-ProRule" id="PRU01379"/>
    </source>
</evidence>
<dbReference type="Proteomes" id="UP001152759">
    <property type="component" value="Chromosome 7"/>
</dbReference>
<dbReference type="InterPro" id="IPR000834">
    <property type="entry name" value="Peptidase_M14"/>
</dbReference>
<comment type="similarity">
    <text evidence="3 14">Belongs to the peptidase M14 family.</text>
</comment>
<evidence type="ECO:0000313" key="19">
    <source>
        <dbReference type="Proteomes" id="UP001152759"/>
    </source>
</evidence>
<dbReference type="FunFam" id="3.40.630.10:FF:000040">
    <property type="entry name" value="zinc carboxypeptidase"/>
    <property type="match status" value="1"/>
</dbReference>
<dbReference type="CDD" id="cd03860">
    <property type="entry name" value="M14_CP_A-B_like"/>
    <property type="match status" value="1"/>
</dbReference>
<dbReference type="SUPFAM" id="SSF54897">
    <property type="entry name" value="Protease propeptides/inhibitors"/>
    <property type="match status" value="1"/>
</dbReference>
<evidence type="ECO:0000256" key="2">
    <source>
        <dbReference type="ARBA" id="ARBA00004613"/>
    </source>
</evidence>
<dbReference type="SMART" id="SM00631">
    <property type="entry name" value="Zn_pept"/>
    <property type="match status" value="1"/>
</dbReference>
<evidence type="ECO:0000256" key="16">
    <source>
        <dbReference type="SAM" id="SignalP"/>
    </source>
</evidence>
<keyword evidence="8 16" id="KW-0732">Signal</keyword>
<keyword evidence="7" id="KW-0479">Metal-binding</keyword>
<dbReference type="PROSITE" id="PS52035">
    <property type="entry name" value="PEPTIDASE_M14"/>
    <property type="match status" value="1"/>
</dbReference>
<evidence type="ECO:0000256" key="6">
    <source>
        <dbReference type="ARBA" id="ARBA00022670"/>
    </source>
</evidence>
<evidence type="ECO:0000256" key="10">
    <source>
        <dbReference type="ARBA" id="ARBA00022833"/>
    </source>
</evidence>
<evidence type="ECO:0000256" key="11">
    <source>
        <dbReference type="ARBA" id="ARBA00023049"/>
    </source>
</evidence>
<comment type="subcellular location">
    <subcellularLocation>
        <location evidence="2">Secreted</location>
    </subcellularLocation>
</comment>
<dbReference type="InterPro" id="IPR036990">
    <property type="entry name" value="M14A-like_propep"/>
</dbReference>
<feature type="compositionally biased region" description="Basic and acidic residues" evidence="15">
    <location>
        <begin position="21"/>
        <end position="40"/>
    </location>
</feature>
<organism evidence="18 19">
    <name type="scientific">Bemisia tabaci</name>
    <name type="common">Sweetpotato whitefly</name>
    <name type="synonym">Aleurodes tabaci</name>
    <dbReference type="NCBI Taxonomy" id="7038"/>
    <lineage>
        <taxon>Eukaryota</taxon>
        <taxon>Metazoa</taxon>
        <taxon>Ecdysozoa</taxon>
        <taxon>Arthropoda</taxon>
        <taxon>Hexapoda</taxon>
        <taxon>Insecta</taxon>
        <taxon>Pterygota</taxon>
        <taxon>Neoptera</taxon>
        <taxon>Paraneoptera</taxon>
        <taxon>Hemiptera</taxon>
        <taxon>Sternorrhyncha</taxon>
        <taxon>Aleyrodoidea</taxon>
        <taxon>Aleyrodidae</taxon>
        <taxon>Aleyrodinae</taxon>
        <taxon>Bemisia</taxon>
    </lineage>
</organism>
<feature type="domain" description="Peptidase M14" evidence="17">
    <location>
        <begin position="168"/>
        <end position="461"/>
    </location>
</feature>
<evidence type="ECO:0000256" key="15">
    <source>
        <dbReference type="SAM" id="MobiDB-lite"/>
    </source>
</evidence>
<keyword evidence="9" id="KW-0378">Hydrolase</keyword>
<accession>A0A9P0AIU1</accession>
<evidence type="ECO:0000256" key="13">
    <source>
        <dbReference type="ARBA" id="ARBA00057299"/>
    </source>
</evidence>
<dbReference type="Gene3D" id="3.30.70.340">
    <property type="entry name" value="Metallocarboxypeptidase-like"/>
    <property type="match status" value="1"/>
</dbReference>
<comment type="function">
    <text evidence="13">Involved in the digestion of the blood meal.</text>
</comment>
<keyword evidence="10" id="KW-0862">Zinc</keyword>
<keyword evidence="19" id="KW-1185">Reference proteome</keyword>
<evidence type="ECO:0000313" key="18">
    <source>
        <dbReference type="EMBL" id="CAH0392702.1"/>
    </source>
</evidence>
<comment type="cofactor">
    <cofactor evidence="1">
        <name>Zn(2+)</name>
        <dbReference type="ChEBI" id="CHEBI:29105"/>
    </cofactor>
</comment>
<evidence type="ECO:0000256" key="4">
    <source>
        <dbReference type="ARBA" id="ARBA00022525"/>
    </source>
</evidence>
<evidence type="ECO:0000256" key="9">
    <source>
        <dbReference type="ARBA" id="ARBA00022801"/>
    </source>
</evidence>
<dbReference type="PANTHER" id="PTHR11705">
    <property type="entry name" value="PROTEASE FAMILY M14 CARBOXYPEPTIDASE A,B"/>
    <property type="match status" value="1"/>
</dbReference>
<dbReference type="InterPro" id="IPR003146">
    <property type="entry name" value="M14A_act_pep"/>
</dbReference>
<name>A0A9P0AIU1_BEMTA</name>
<evidence type="ECO:0000256" key="3">
    <source>
        <dbReference type="ARBA" id="ARBA00005988"/>
    </source>
</evidence>
<evidence type="ECO:0000259" key="17">
    <source>
        <dbReference type="PROSITE" id="PS52035"/>
    </source>
</evidence>
<dbReference type="GO" id="GO:0005615">
    <property type="term" value="C:extracellular space"/>
    <property type="evidence" value="ECO:0007669"/>
    <property type="project" value="TreeGrafter"/>
</dbReference>
<feature type="chain" id="PRO_5040355221" description="Peptidase M14 domain-containing protein" evidence="16">
    <location>
        <begin position="17"/>
        <end position="466"/>
    </location>
</feature>
<protein>
    <recommendedName>
        <fullName evidence="17">Peptidase M14 domain-containing protein</fullName>
    </recommendedName>
</protein>
<dbReference type="GO" id="GO:0008270">
    <property type="term" value="F:zinc ion binding"/>
    <property type="evidence" value="ECO:0007669"/>
    <property type="project" value="InterPro"/>
</dbReference>
<dbReference type="SUPFAM" id="SSF53187">
    <property type="entry name" value="Zn-dependent exopeptidases"/>
    <property type="match status" value="1"/>
</dbReference>
<keyword evidence="5" id="KW-0121">Carboxypeptidase</keyword>
<evidence type="ECO:0000256" key="7">
    <source>
        <dbReference type="ARBA" id="ARBA00022723"/>
    </source>
</evidence>
<evidence type="ECO:0000256" key="1">
    <source>
        <dbReference type="ARBA" id="ARBA00001947"/>
    </source>
</evidence>
<dbReference type="Pfam" id="PF02244">
    <property type="entry name" value="Propep_M14"/>
    <property type="match status" value="1"/>
</dbReference>
<proteinExistence type="inferred from homology"/>
<sequence>MLRAVLCVCLLASASAARSRSRSDESVESKEDISIEEVSKESGSAEDESSEEYGVNRPQSPTQISSNEEVSGAKVFRVSIKDKNDERDFERIRSKTFIDMLHRSKSDVDILVRPSTYEKTKDLLRSANLDYEILIDNLGKRIELENPAISEETAELVGRQGHKLTFEHYHRVEDQHGYLDYLAETYKDYVTLESIGTSHEGRELKLIKISSGYPNASAIWIDGGIHAREWIASATVLHIVRELTEYRDNLPEEMKQVDYYVVPMVNPDGYEFSHSAYRNRLWRKNRAPGSGSCQGVDLNRNYGYKWGGKGTSNYKCSDIFRGAGPNSEPETKAVANYIGKKKPEIQGFLTFHSYGQYILYPWGYDKKLPPDYEDLQRVGDIAAQRIKEKQGVKYKVGNSANMLYAAAGAADDWAKAYGKVKYTYTVELRDEGSYGFVIPSSEITACGKDGFEVVRAVAEALVKTSG</sequence>
<keyword evidence="4" id="KW-0964">Secreted</keyword>
<evidence type="ECO:0000256" key="12">
    <source>
        <dbReference type="ARBA" id="ARBA00023157"/>
    </source>
</evidence>
<keyword evidence="6" id="KW-0645">Protease</keyword>
<dbReference type="GO" id="GO:0004181">
    <property type="term" value="F:metallocarboxypeptidase activity"/>
    <property type="evidence" value="ECO:0007669"/>
    <property type="project" value="InterPro"/>
</dbReference>
<dbReference type="EMBL" id="OU963868">
    <property type="protein sequence ID" value="CAH0392702.1"/>
    <property type="molecule type" value="Genomic_DNA"/>
</dbReference>
<feature type="signal peptide" evidence="16">
    <location>
        <begin position="1"/>
        <end position="16"/>
    </location>
</feature>
<evidence type="ECO:0000256" key="5">
    <source>
        <dbReference type="ARBA" id="ARBA00022645"/>
    </source>
</evidence>
<dbReference type="Gene3D" id="3.40.630.10">
    <property type="entry name" value="Zn peptidases"/>
    <property type="match status" value="1"/>
</dbReference>
<dbReference type="PANTHER" id="PTHR11705:SF91">
    <property type="entry name" value="FI01817P-RELATED"/>
    <property type="match status" value="1"/>
</dbReference>
<dbReference type="PRINTS" id="PR00765">
    <property type="entry name" value="CRBOXYPTASEA"/>
</dbReference>
<feature type="region of interest" description="Disordered" evidence="15">
    <location>
        <begin position="18"/>
        <end position="70"/>
    </location>
</feature>
<keyword evidence="12" id="KW-1015">Disulfide bond</keyword>
<feature type="active site" description="Proton donor/acceptor" evidence="14">
    <location>
        <position position="427"/>
    </location>
</feature>
<dbReference type="AlphaFoldDB" id="A0A9P0AIU1"/>
<reference evidence="18" key="1">
    <citation type="submission" date="2021-12" db="EMBL/GenBank/DDBJ databases">
        <authorList>
            <person name="King R."/>
        </authorList>
    </citation>
    <scope>NUCLEOTIDE SEQUENCE</scope>
</reference>
<dbReference type="GO" id="GO:0006508">
    <property type="term" value="P:proteolysis"/>
    <property type="evidence" value="ECO:0007669"/>
    <property type="project" value="UniProtKB-KW"/>
</dbReference>
<feature type="compositionally biased region" description="Polar residues" evidence="15">
    <location>
        <begin position="57"/>
        <end position="69"/>
    </location>
</feature>
<gene>
    <name evidence="18" type="ORF">BEMITA_LOCUS11184</name>
</gene>
<keyword evidence="11" id="KW-0482">Metalloprotease</keyword>
<dbReference type="Pfam" id="PF00246">
    <property type="entry name" value="Peptidase_M14"/>
    <property type="match status" value="1"/>
</dbReference>